<name>A0A7S2MYF3_9EUKA</name>
<dbReference type="CDD" id="cd00051">
    <property type="entry name" value="EFh"/>
    <property type="match status" value="1"/>
</dbReference>
<evidence type="ECO:0000313" key="4">
    <source>
        <dbReference type="EMBL" id="CAD9509776.1"/>
    </source>
</evidence>
<dbReference type="EMBL" id="HBGU01057869">
    <property type="protein sequence ID" value="CAD9509776.1"/>
    <property type="molecule type" value="Transcribed_RNA"/>
</dbReference>
<dbReference type="PROSITE" id="PS00018">
    <property type="entry name" value="EF_HAND_1"/>
    <property type="match status" value="1"/>
</dbReference>
<reference evidence="4" key="1">
    <citation type="submission" date="2021-01" db="EMBL/GenBank/DDBJ databases">
        <authorList>
            <person name="Corre E."/>
            <person name="Pelletier E."/>
            <person name="Niang G."/>
            <person name="Scheremetjew M."/>
            <person name="Finn R."/>
            <person name="Kale V."/>
            <person name="Holt S."/>
            <person name="Cochrane G."/>
            <person name="Meng A."/>
            <person name="Brown T."/>
            <person name="Cohen L."/>
        </authorList>
    </citation>
    <scope>NUCLEOTIDE SEQUENCE</scope>
    <source>
        <strain evidence="4">UTEX LB 985</strain>
    </source>
</reference>
<dbReference type="SMART" id="SM00054">
    <property type="entry name" value="EFh"/>
    <property type="match status" value="1"/>
</dbReference>
<dbReference type="InterPro" id="IPR002048">
    <property type="entry name" value="EF_hand_dom"/>
</dbReference>
<keyword evidence="1" id="KW-0106">Calcium</keyword>
<accession>A0A7S2MYF3</accession>
<dbReference type="GO" id="GO:0005509">
    <property type="term" value="F:calcium ion binding"/>
    <property type="evidence" value="ECO:0007669"/>
    <property type="project" value="InterPro"/>
</dbReference>
<dbReference type="Pfam" id="PF13202">
    <property type="entry name" value="EF-hand_5"/>
    <property type="match status" value="1"/>
</dbReference>
<dbReference type="InterPro" id="IPR011992">
    <property type="entry name" value="EF-hand-dom_pair"/>
</dbReference>
<dbReference type="InterPro" id="IPR018247">
    <property type="entry name" value="EF_Hand_1_Ca_BS"/>
</dbReference>
<feature type="domain" description="EF-hand" evidence="3">
    <location>
        <begin position="277"/>
        <end position="312"/>
    </location>
</feature>
<protein>
    <recommendedName>
        <fullName evidence="3">EF-hand domain-containing protein</fullName>
    </recommendedName>
</protein>
<organism evidence="4">
    <name type="scientific">Haptolina brevifila</name>
    <dbReference type="NCBI Taxonomy" id="156173"/>
    <lineage>
        <taxon>Eukaryota</taxon>
        <taxon>Haptista</taxon>
        <taxon>Haptophyta</taxon>
        <taxon>Prymnesiophyceae</taxon>
        <taxon>Prymnesiales</taxon>
        <taxon>Prymnesiaceae</taxon>
        <taxon>Haptolina</taxon>
    </lineage>
</organism>
<evidence type="ECO:0000256" key="1">
    <source>
        <dbReference type="ARBA" id="ARBA00022837"/>
    </source>
</evidence>
<evidence type="ECO:0000256" key="2">
    <source>
        <dbReference type="SAM" id="MobiDB-lite"/>
    </source>
</evidence>
<feature type="region of interest" description="Disordered" evidence="2">
    <location>
        <begin position="202"/>
        <end position="256"/>
    </location>
</feature>
<dbReference type="SUPFAM" id="SSF47473">
    <property type="entry name" value="EF-hand"/>
    <property type="match status" value="1"/>
</dbReference>
<gene>
    <name evidence="4" type="ORF">CBRE1094_LOCUS31447</name>
</gene>
<evidence type="ECO:0000259" key="3">
    <source>
        <dbReference type="PROSITE" id="PS50222"/>
    </source>
</evidence>
<dbReference type="AlphaFoldDB" id="A0A7S2MYF3"/>
<feature type="compositionally biased region" description="Polar residues" evidence="2">
    <location>
        <begin position="232"/>
        <end position="252"/>
    </location>
</feature>
<proteinExistence type="predicted"/>
<sequence>MEALNLNTVTQMRHREHQIARHDGSLNPQAMQTWKYGMSGRTTPREARMSGNHPPTETHFRTTLRPGFREKVRPRARSAGPRSQRDIINEGGDFSRAADKAAANDAEWRCGSYRYANAHFYDTLRSWDGKTDISTRTPKDWRVSAADTMGLGGTSGGLNGHTSADLSLNDAEGWRRSSSTWVEKQFRNNMRAYPGQDVGFDEHGIPKKQGKIVGDVSSGQGDTIYRKKKQSDSLSTYRAHQHFSGSLRSSESVDADEYARRRRRNLNLPQYKDLPAEVISKSKRLFAQIDADGSGTVDAQELRKFLEGMGHKVEGGNKAIQELMKQADEGATDCKLAIKEFARLYHGLKL</sequence>
<dbReference type="Gene3D" id="1.10.238.10">
    <property type="entry name" value="EF-hand"/>
    <property type="match status" value="1"/>
</dbReference>
<dbReference type="PROSITE" id="PS50222">
    <property type="entry name" value="EF_HAND_2"/>
    <property type="match status" value="1"/>
</dbReference>